<feature type="non-terminal residue" evidence="1">
    <location>
        <position position="149"/>
    </location>
</feature>
<evidence type="ECO:0000313" key="2">
    <source>
        <dbReference type="Proteomes" id="UP000023152"/>
    </source>
</evidence>
<sequence length="149" mass="17455">MHSNRLLDDLKKNRVVISPFSLEFALMIAAAGAQKQTLYEFERVFLPEAKLRHKIRDSWQGRRETLVVDGQMSRIRKSDTTNDDTETKVETIKTTFNEEKYGICEHLQWLVKQSDLMAEHYNGEKGKPILTIANRLWVNCSLNTYKYIF</sequence>
<gene>
    <name evidence="1" type="ORF">RFI_25638</name>
</gene>
<keyword evidence="2" id="KW-1185">Reference proteome</keyword>
<organism evidence="1 2">
    <name type="scientific">Reticulomyxa filosa</name>
    <dbReference type="NCBI Taxonomy" id="46433"/>
    <lineage>
        <taxon>Eukaryota</taxon>
        <taxon>Sar</taxon>
        <taxon>Rhizaria</taxon>
        <taxon>Retaria</taxon>
        <taxon>Foraminifera</taxon>
        <taxon>Monothalamids</taxon>
        <taxon>Reticulomyxidae</taxon>
        <taxon>Reticulomyxa</taxon>
    </lineage>
</organism>
<dbReference type="SUPFAM" id="SSF56574">
    <property type="entry name" value="Serpins"/>
    <property type="match status" value="1"/>
</dbReference>
<dbReference type="InterPro" id="IPR036186">
    <property type="entry name" value="Serpin_sf"/>
</dbReference>
<dbReference type="EMBL" id="ASPP01022100">
    <property type="protein sequence ID" value="ETO11736.1"/>
    <property type="molecule type" value="Genomic_DNA"/>
</dbReference>
<reference evidence="1 2" key="1">
    <citation type="journal article" date="2013" name="Curr. Biol.">
        <title>The Genome of the Foraminiferan Reticulomyxa filosa.</title>
        <authorList>
            <person name="Glockner G."/>
            <person name="Hulsmann N."/>
            <person name="Schleicher M."/>
            <person name="Noegel A.A."/>
            <person name="Eichinger L."/>
            <person name="Gallinger C."/>
            <person name="Pawlowski J."/>
            <person name="Sierra R."/>
            <person name="Euteneuer U."/>
            <person name="Pillet L."/>
            <person name="Moustafa A."/>
            <person name="Platzer M."/>
            <person name="Groth M."/>
            <person name="Szafranski K."/>
            <person name="Schliwa M."/>
        </authorList>
    </citation>
    <scope>NUCLEOTIDE SEQUENCE [LARGE SCALE GENOMIC DNA]</scope>
</reference>
<evidence type="ECO:0000313" key="1">
    <source>
        <dbReference type="EMBL" id="ETO11736.1"/>
    </source>
</evidence>
<protein>
    <recommendedName>
        <fullName evidence="3">Serpin domain-containing protein</fullName>
    </recommendedName>
</protein>
<proteinExistence type="predicted"/>
<accession>X6MDI9</accession>
<evidence type="ECO:0008006" key="3">
    <source>
        <dbReference type="Google" id="ProtNLM"/>
    </source>
</evidence>
<dbReference type="Proteomes" id="UP000023152">
    <property type="component" value="Unassembled WGS sequence"/>
</dbReference>
<name>X6MDI9_RETFI</name>
<dbReference type="AlphaFoldDB" id="X6MDI9"/>
<comment type="caution">
    <text evidence="1">The sequence shown here is derived from an EMBL/GenBank/DDBJ whole genome shotgun (WGS) entry which is preliminary data.</text>
</comment>
<dbReference type="Gene3D" id="3.30.497.10">
    <property type="entry name" value="Antithrombin, subunit I, domain 2"/>
    <property type="match status" value="1"/>
</dbReference>
<dbReference type="InterPro" id="IPR042178">
    <property type="entry name" value="Serpin_sf_1"/>
</dbReference>